<dbReference type="Proteomes" id="UP001217918">
    <property type="component" value="Unassembled WGS sequence"/>
</dbReference>
<evidence type="ECO:0000256" key="1">
    <source>
        <dbReference type="SAM" id="Coils"/>
    </source>
</evidence>
<dbReference type="InterPro" id="IPR011333">
    <property type="entry name" value="SKP1/BTB/POZ_sf"/>
</dbReference>
<dbReference type="AlphaFoldDB" id="A0AAD9IE93"/>
<evidence type="ECO:0000256" key="2">
    <source>
        <dbReference type="SAM" id="MobiDB-lite"/>
    </source>
</evidence>
<name>A0AAD9IE93_9PEZI</name>
<dbReference type="EMBL" id="JAQQPM010000009">
    <property type="protein sequence ID" value="KAK2075027.1"/>
    <property type="molecule type" value="Genomic_DNA"/>
</dbReference>
<dbReference type="Pfam" id="PF00651">
    <property type="entry name" value="BTB"/>
    <property type="match status" value="2"/>
</dbReference>
<dbReference type="CDD" id="cd18186">
    <property type="entry name" value="BTB_POZ_ZBTB_KLHL-like"/>
    <property type="match status" value="2"/>
</dbReference>
<dbReference type="SMART" id="SM00225">
    <property type="entry name" value="BTB"/>
    <property type="match status" value="2"/>
</dbReference>
<accession>A0AAD9IE93</accession>
<comment type="caution">
    <text evidence="4">The sequence shown here is derived from an EMBL/GenBank/DDBJ whole genome shotgun (WGS) entry which is preliminary data.</text>
</comment>
<evidence type="ECO:0000313" key="5">
    <source>
        <dbReference type="Proteomes" id="UP001217918"/>
    </source>
</evidence>
<evidence type="ECO:0000313" key="4">
    <source>
        <dbReference type="EMBL" id="KAK2075027.1"/>
    </source>
</evidence>
<dbReference type="InterPro" id="IPR000210">
    <property type="entry name" value="BTB/POZ_dom"/>
</dbReference>
<organism evidence="4 5">
    <name type="scientific">Phyllachora maydis</name>
    <dbReference type="NCBI Taxonomy" id="1825666"/>
    <lineage>
        <taxon>Eukaryota</taxon>
        <taxon>Fungi</taxon>
        <taxon>Dikarya</taxon>
        <taxon>Ascomycota</taxon>
        <taxon>Pezizomycotina</taxon>
        <taxon>Sordariomycetes</taxon>
        <taxon>Sordariomycetidae</taxon>
        <taxon>Phyllachorales</taxon>
        <taxon>Phyllachoraceae</taxon>
        <taxon>Phyllachora</taxon>
    </lineage>
</organism>
<keyword evidence="1" id="KW-0175">Coiled coil</keyword>
<keyword evidence="5" id="KW-1185">Reference proteome</keyword>
<protein>
    <recommendedName>
        <fullName evidence="3">BTB domain-containing protein</fullName>
    </recommendedName>
</protein>
<gene>
    <name evidence="4" type="ORF">P8C59_009186</name>
</gene>
<dbReference type="PANTHER" id="PTHR47843">
    <property type="entry name" value="BTB DOMAIN-CONTAINING PROTEIN-RELATED"/>
    <property type="match status" value="1"/>
</dbReference>
<sequence length="543" mass="58764">MELGDASDLTFDCNGALFRVHTAVVCQQSAPIKAAVQGRFDEAETRTISMGEYKPSVVRKLIQFMYTGEYDQSTAHATEKDAGSDADQPEPPNDSARDAGEAPIGSHVQAPDSSALEALLEHIRVNSIADYYQVGPLIALANEKIQKLLRDPEHKKELVAGLPAAIETALDATGDLGLLDVFAEAVVANIGDFIGMSTFEQLFGSRSNGSALSFKIIRQLGKAMKAALDEKIGELYKTTDELRKAIGFVQLAHFRSVMAGMMDSKATSDLTLDCNGELFHVHTAIVYPQSKPIKAAVENGHFTESKTRTIDMGQYQPSVVKKLVQFLYLGEYNDPSTETAPSARQTPAALRALHEHMRVHGLADFWQVAALAAQARAAIGRLLGPAQDDAAVLDGLPAAVEEAVRSSGDAGLLAVLAGAAAAHVGRLVDVPGFRRLLGVDRLAAAGFPFMVLQPVVRALLQSREECKGLEEKIKVLEAEVERLQSSERAVNRQLDEFRNGFKALWMEQGCRNQSCIGSKGVYFDDAGGIIRCSKCKCRHYYSG</sequence>
<dbReference type="PANTHER" id="PTHR47843:SF5">
    <property type="entry name" value="BTB_POZ DOMAIN PROTEIN"/>
    <property type="match status" value="1"/>
</dbReference>
<reference evidence="4" key="1">
    <citation type="journal article" date="2023" name="Mol. Plant Microbe Interact.">
        <title>Elucidating the Obligate Nature and Biological Capacity of an Invasive Fungal Corn Pathogen.</title>
        <authorList>
            <person name="MacCready J.S."/>
            <person name="Roggenkamp E.M."/>
            <person name="Gdanetz K."/>
            <person name="Chilvers M.I."/>
        </authorList>
    </citation>
    <scope>NUCLEOTIDE SEQUENCE</scope>
    <source>
        <strain evidence="4">PM02</strain>
    </source>
</reference>
<feature type="coiled-coil region" evidence="1">
    <location>
        <begin position="459"/>
        <end position="496"/>
    </location>
</feature>
<dbReference type="Gene3D" id="3.30.710.10">
    <property type="entry name" value="Potassium Channel Kv1.1, Chain A"/>
    <property type="match status" value="2"/>
</dbReference>
<proteinExistence type="predicted"/>
<feature type="domain" description="BTB" evidence="3">
    <location>
        <begin position="268"/>
        <end position="336"/>
    </location>
</feature>
<evidence type="ECO:0000259" key="3">
    <source>
        <dbReference type="PROSITE" id="PS50097"/>
    </source>
</evidence>
<feature type="domain" description="BTB" evidence="3">
    <location>
        <begin position="7"/>
        <end position="74"/>
    </location>
</feature>
<dbReference type="PROSITE" id="PS50097">
    <property type="entry name" value="BTB"/>
    <property type="match status" value="2"/>
</dbReference>
<dbReference type="SUPFAM" id="SSF54695">
    <property type="entry name" value="POZ domain"/>
    <property type="match status" value="2"/>
</dbReference>
<feature type="region of interest" description="Disordered" evidence="2">
    <location>
        <begin position="77"/>
        <end position="108"/>
    </location>
</feature>